<dbReference type="EMBL" id="RSED01000024">
    <property type="protein sequence ID" value="RRS02354.1"/>
    <property type="molecule type" value="Genomic_DNA"/>
</dbReference>
<evidence type="ECO:0000256" key="3">
    <source>
        <dbReference type="ARBA" id="ARBA00023125"/>
    </source>
</evidence>
<evidence type="ECO:0000256" key="4">
    <source>
        <dbReference type="ARBA" id="ARBA00023163"/>
    </source>
</evidence>
<dbReference type="Gene3D" id="1.10.357.10">
    <property type="entry name" value="Tetracycline Repressor, domain 2"/>
    <property type="match status" value="1"/>
</dbReference>
<keyword evidence="9" id="KW-1185">Reference proteome</keyword>
<evidence type="ECO:0000256" key="5">
    <source>
        <dbReference type="PROSITE-ProRule" id="PRU00335"/>
    </source>
</evidence>
<feature type="DNA-binding region" description="H-T-H motif" evidence="5">
    <location>
        <begin position="55"/>
        <end position="74"/>
    </location>
</feature>
<evidence type="ECO:0000259" key="7">
    <source>
        <dbReference type="PROSITE" id="PS50977"/>
    </source>
</evidence>
<keyword evidence="2" id="KW-0805">Transcription regulation</keyword>
<accession>A0A3R8SZ33</accession>
<dbReference type="RefSeq" id="WP_125245174.1">
    <property type="nucleotide sequence ID" value="NZ_RSED01000024.1"/>
</dbReference>
<keyword evidence="4" id="KW-0804">Transcription</keyword>
<keyword evidence="3 5" id="KW-0238">DNA-binding</keyword>
<feature type="compositionally biased region" description="Basic and acidic residues" evidence="6">
    <location>
        <begin position="7"/>
        <end position="16"/>
    </location>
</feature>
<dbReference type="Pfam" id="PF00440">
    <property type="entry name" value="TetR_N"/>
    <property type="match status" value="1"/>
</dbReference>
<dbReference type="GO" id="GO:0003677">
    <property type="term" value="F:DNA binding"/>
    <property type="evidence" value="ECO:0007669"/>
    <property type="project" value="UniProtKB-UniRule"/>
</dbReference>
<protein>
    <submittedName>
        <fullName evidence="8">TetR/AcrR family transcriptional regulator</fullName>
    </submittedName>
</protein>
<comment type="caution">
    <text evidence="8">The sequence shown here is derived from an EMBL/GenBank/DDBJ whole genome shotgun (WGS) entry which is preliminary data.</text>
</comment>
<dbReference type="InterPro" id="IPR050624">
    <property type="entry name" value="HTH-type_Tx_Regulator"/>
</dbReference>
<name>A0A3R8SZ33_9BURK</name>
<evidence type="ECO:0000256" key="1">
    <source>
        <dbReference type="ARBA" id="ARBA00022491"/>
    </source>
</evidence>
<dbReference type="Pfam" id="PF21306">
    <property type="entry name" value="TetR_C_40"/>
    <property type="match status" value="1"/>
</dbReference>
<proteinExistence type="predicted"/>
<dbReference type="PANTHER" id="PTHR43479:SF11">
    <property type="entry name" value="ACREF_ENVCD OPERON REPRESSOR-RELATED"/>
    <property type="match status" value="1"/>
</dbReference>
<evidence type="ECO:0000256" key="6">
    <source>
        <dbReference type="SAM" id="MobiDB-lite"/>
    </source>
</evidence>
<organism evidence="8 9">
    <name type="scientific">Aquabacterium soli</name>
    <dbReference type="NCBI Taxonomy" id="2493092"/>
    <lineage>
        <taxon>Bacteria</taxon>
        <taxon>Pseudomonadati</taxon>
        <taxon>Pseudomonadota</taxon>
        <taxon>Betaproteobacteria</taxon>
        <taxon>Burkholderiales</taxon>
        <taxon>Aquabacterium</taxon>
    </lineage>
</organism>
<dbReference type="InterPro" id="IPR049513">
    <property type="entry name" value="TetR_C_40"/>
</dbReference>
<dbReference type="PRINTS" id="PR00455">
    <property type="entry name" value="HTHTETR"/>
</dbReference>
<sequence>MPPVEKVPADQRRLDPKPAAASKDPRGAKRKRDTRVRLLTAALHLMAYRGVAGVTINEITEQADVGFGSFYNHFESKDAIHGALIEEVISHFAVALDRLGEQLTDPAEKITASTRYTLLRGASDPTWGRFVFQTNFTRESMTSGLGKYLLRDIGAGVSSGRFAVNDMPSVYIAVGSTILGALAAISEQAQPDKEGGPDMVGDAKALSERIAAILLTILGVPSEEAHQIACRPLPQIELPANPFAQA</sequence>
<reference evidence="8 9" key="1">
    <citation type="submission" date="2018-12" db="EMBL/GenBank/DDBJ databases">
        <title>The whole draft genome of Aquabacterium sp. SJQ9.</title>
        <authorList>
            <person name="Sun L."/>
            <person name="Gao X."/>
            <person name="Chen W."/>
            <person name="Huang K."/>
        </authorList>
    </citation>
    <scope>NUCLEOTIDE SEQUENCE [LARGE SCALE GENOMIC DNA]</scope>
    <source>
        <strain evidence="8 9">SJQ9</strain>
    </source>
</reference>
<evidence type="ECO:0000256" key="2">
    <source>
        <dbReference type="ARBA" id="ARBA00023015"/>
    </source>
</evidence>
<evidence type="ECO:0000313" key="8">
    <source>
        <dbReference type="EMBL" id="RRS02354.1"/>
    </source>
</evidence>
<dbReference type="InterPro" id="IPR009057">
    <property type="entry name" value="Homeodomain-like_sf"/>
</dbReference>
<dbReference type="PROSITE" id="PS01081">
    <property type="entry name" value="HTH_TETR_1"/>
    <property type="match status" value="1"/>
</dbReference>
<feature type="domain" description="HTH tetR-type" evidence="7">
    <location>
        <begin position="32"/>
        <end position="92"/>
    </location>
</feature>
<dbReference type="InterPro" id="IPR023772">
    <property type="entry name" value="DNA-bd_HTH_TetR-type_CS"/>
</dbReference>
<gene>
    <name evidence="8" type="ORF">EIP75_21085</name>
</gene>
<dbReference type="AlphaFoldDB" id="A0A3R8SZ33"/>
<dbReference type="PANTHER" id="PTHR43479">
    <property type="entry name" value="ACREF/ENVCD OPERON REPRESSOR-RELATED"/>
    <property type="match status" value="1"/>
</dbReference>
<feature type="region of interest" description="Disordered" evidence="6">
    <location>
        <begin position="1"/>
        <end position="32"/>
    </location>
</feature>
<keyword evidence="1" id="KW-0678">Repressor</keyword>
<dbReference type="OrthoDB" id="9809772at2"/>
<dbReference type="PROSITE" id="PS50977">
    <property type="entry name" value="HTH_TETR_2"/>
    <property type="match status" value="1"/>
</dbReference>
<dbReference type="Proteomes" id="UP000269265">
    <property type="component" value="Unassembled WGS sequence"/>
</dbReference>
<evidence type="ECO:0000313" key="9">
    <source>
        <dbReference type="Proteomes" id="UP000269265"/>
    </source>
</evidence>
<dbReference type="SUPFAM" id="SSF46689">
    <property type="entry name" value="Homeodomain-like"/>
    <property type="match status" value="1"/>
</dbReference>
<dbReference type="InterPro" id="IPR001647">
    <property type="entry name" value="HTH_TetR"/>
</dbReference>